<feature type="transmembrane region" description="Helical" evidence="1">
    <location>
        <begin position="150"/>
        <end position="170"/>
    </location>
</feature>
<evidence type="ECO:0000313" key="3">
    <source>
        <dbReference type="Proteomes" id="UP000199006"/>
    </source>
</evidence>
<reference evidence="2 3" key="1">
    <citation type="submission" date="2016-10" db="EMBL/GenBank/DDBJ databases">
        <authorList>
            <person name="de Groot N.N."/>
        </authorList>
    </citation>
    <scope>NUCLEOTIDE SEQUENCE [LARGE SCALE GENOMIC DNA]</scope>
    <source>
        <strain evidence="2 3">ATCC 51327</strain>
    </source>
</reference>
<dbReference type="PANTHER" id="PTHR36434:SF1">
    <property type="entry name" value="MEMBRANE PROTEASE YUGP-RELATED"/>
    <property type="match status" value="1"/>
</dbReference>
<keyword evidence="1" id="KW-1133">Transmembrane helix</keyword>
<keyword evidence="1" id="KW-0812">Transmembrane</keyword>
<organism evidence="2 3">
    <name type="scientific">Halanaerobium salsuginis</name>
    <dbReference type="NCBI Taxonomy" id="29563"/>
    <lineage>
        <taxon>Bacteria</taxon>
        <taxon>Bacillati</taxon>
        <taxon>Bacillota</taxon>
        <taxon>Clostridia</taxon>
        <taxon>Halanaerobiales</taxon>
        <taxon>Halanaerobiaceae</taxon>
        <taxon>Halanaerobium</taxon>
    </lineage>
</organism>
<dbReference type="STRING" id="29563.SAMN02983006_00759"/>
<protein>
    <recommendedName>
        <fullName evidence="4">Zinc metallopeptidase</fullName>
    </recommendedName>
</protein>
<keyword evidence="1" id="KW-0472">Membrane</keyword>
<dbReference type="Pfam" id="PF04298">
    <property type="entry name" value="Zn_peptidase_2"/>
    <property type="match status" value="1"/>
</dbReference>
<proteinExistence type="predicted"/>
<dbReference type="InterPro" id="IPR007395">
    <property type="entry name" value="Zn_peptidase_2"/>
</dbReference>
<name>A0A1I4GHK1_9FIRM</name>
<dbReference type="RefSeq" id="WP_089859910.1">
    <property type="nucleotide sequence ID" value="NZ_FOTI01000006.1"/>
</dbReference>
<keyword evidence="3" id="KW-1185">Reference proteome</keyword>
<dbReference type="EMBL" id="FOTI01000006">
    <property type="protein sequence ID" value="SFL29349.1"/>
    <property type="molecule type" value="Genomic_DNA"/>
</dbReference>
<evidence type="ECO:0008006" key="4">
    <source>
        <dbReference type="Google" id="ProtNLM"/>
    </source>
</evidence>
<dbReference type="Proteomes" id="UP000199006">
    <property type="component" value="Unassembled WGS sequence"/>
</dbReference>
<sequence>MYFPFFFDPTMIMLIPALLIAFYAQYKVKSTFSHYDDVYTRANLSGAEVARRILANNGISDVNVKQIGGKLSDHYDPKQKVLNLSQSVYSNNSIAAIGVAAHEAGHAIQDKVGYSPLSIRASLVPAANIGSSLGLPMAIFGFFIRADFLIMAGFVLFAAAFLFHLVTLPVEFNASNRAIANLKNNSFLTDKELKGAKKVLRAAAFTYVAATLVALANLLRILVLFNMSDD</sequence>
<accession>A0A1I4GHK1</accession>
<feature type="transmembrane region" description="Helical" evidence="1">
    <location>
        <begin position="6"/>
        <end position="24"/>
    </location>
</feature>
<dbReference type="OrthoDB" id="9784298at2"/>
<evidence type="ECO:0000256" key="1">
    <source>
        <dbReference type="SAM" id="Phobius"/>
    </source>
</evidence>
<dbReference type="PANTHER" id="PTHR36434">
    <property type="entry name" value="MEMBRANE PROTEASE YUGP-RELATED"/>
    <property type="match status" value="1"/>
</dbReference>
<evidence type="ECO:0000313" key="2">
    <source>
        <dbReference type="EMBL" id="SFL29349.1"/>
    </source>
</evidence>
<feature type="transmembrane region" description="Helical" evidence="1">
    <location>
        <begin position="123"/>
        <end position="144"/>
    </location>
</feature>
<gene>
    <name evidence="2" type="ORF">SAMN02983006_00759</name>
</gene>
<dbReference type="AlphaFoldDB" id="A0A1I4GHK1"/>
<feature type="transmembrane region" description="Helical" evidence="1">
    <location>
        <begin position="204"/>
        <end position="225"/>
    </location>
</feature>